<name>A0A0P1ASD4_PLAHL</name>
<protein>
    <submittedName>
        <fullName evidence="1">Uncharacterized protein</fullName>
    </submittedName>
</protein>
<sequence>MIDEESPVKDKFSKSFPDMTKKRTSIKVTIILPPVGWDPKSTCPNVMLAAYISVPCLSGTDSTSFEYHVMARPMNYRYGCAHTDVDFAASDRNNGPSNNVKQSSLALSPNEAECVAATVDS</sequence>
<dbReference type="GeneID" id="36395814"/>
<keyword evidence="2" id="KW-1185">Reference proteome</keyword>
<dbReference type="RefSeq" id="XP_024580760.1">
    <property type="nucleotide sequence ID" value="XM_024730488.1"/>
</dbReference>
<proteinExistence type="predicted"/>
<dbReference type="AlphaFoldDB" id="A0A0P1ASD4"/>
<evidence type="ECO:0000313" key="1">
    <source>
        <dbReference type="EMBL" id="CEG44391.1"/>
    </source>
</evidence>
<organism evidence="1 2">
    <name type="scientific">Plasmopara halstedii</name>
    <name type="common">Downy mildew of sunflower</name>
    <dbReference type="NCBI Taxonomy" id="4781"/>
    <lineage>
        <taxon>Eukaryota</taxon>
        <taxon>Sar</taxon>
        <taxon>Stramenopiles</taxon>
        <taxon>Oomycota</taxon>
        <taxon>Peronosporomycetes</taxon>
        <taxon>Peronosporales</taxon>
        <taxon>Peronosporaceae</taxon>
        <taxon>Plasmopara</taxon>
    </lineage>
</organism>
<dbReference type="EMBL" id="CCYD01001204">
    <property type="protein sequence ID" value="CEG44391.1"/>
    <property type="molecule type" value="Genomic_DNA"/>
</dbReference>
<reference evidence="2" key="1">
    <citation type="submission" date="2014-09" db="EMBL/GenBank/DDBJ databases">
        <authorList>
            <person name="Sharma Rahul"/>
            <person name="Thines Marco"/>
        </authorList>
    </citation>
    <scope>NUCLEOTIDE SEQUENCE [LARGE SCALE GENOMIC DNA]</scope>
</reference>
<dbReference type="Proteomes" id="UP000054928">
    <property type="component" value="Unassembled WGS sequence"/>
</dbReference>
<evidence type="ECO:0000313" key="2">
    <source>
        <dbReference type="Proteomes" id="UP000054928"/>
    </source>
</evidence>
<accession>A0A0P1ASD4</accession>